<comment type="subcellular location">
    <subcellularLocation>
        <location evidence="1 8">Cell outer membrane</location>
        <topology evidence="1 8">Multi-pass membrane protein</topology>
    </subcellularLocation>
</comment>
<dbReference type="NCBIfam" id="TIGR04056">
    <property type="entry name" value="OMP_RagA_SusC"/>
    <property type="match status" value="1"/>
</dbReference>
<dbReference type="Pfam" id="PF07715">
    <property type="entry name" value="Plug"/>
    <property type="match status" value="1"/>
</dbReference>
<keyword evidence="14" id="KW-1185">Reference proteome</keyword>
<dbReference type="InterPro" id="IPR036942">
    <property type="entry name" value="Beta-barrel_TonB_sf"/>
</dbReference>
<evidence type="ECO:0000259" key="11">
    <source>
        <dbReference type="Pfam" id="PF00593"/>
    </source>
</evidence>
<evidence type="ECO:0000256" key="2">
    <source>
        <dbReference type="ARBA" id="ARBA00022448"/>
    </source>
</evidence>
<reference evidence="13" key="1">
    <citation type="submission" date="2010-07" db="EMBL/GenBank/DDBJ databases">
        <authorList>
            <person name="Muzny D."/>
            <person name="Qin X."/>
            <person name="Buhay C."/>
            <person name="Dugan-Rocha S."/>
            <person name="Ding Y."/>
            <person name="Chen G."/>
            <person name="Hawes A."/>
            <person name="Holder M."/>
            <person name="Jhangiani S."/>
            <person name="Johnson A."/>
            <person name="Khan Z."/>
            <person name="Li Z."/>
            <person name="Liu W."/>
            <person name="Liu X."/>
            <person name="Perez L."/>
            <person name="Shen H."/>
            <person name="Wang Q."/>
            <person name="Watt J."/>
            <person name="Xi L."/>
            <person name="Xin Y."/>
            <person name="Zhou J."/>
            <person name="Deng J."/>
            <person name="Jiang H."/>
            <person name="Liu Y."/>
            <person name="Qu J."/>
            <person name="Song X.-Z."/>
            <person name="Zhang L."/>
            <person name="Villasana D."/>
            <person name="Johnson A."/>
            <person name="Liu J."/>
            <person name="Liyanage D."/>
            <person name="Lorensuhewa L."/>
            <person name="Robinson T."/>
            <person name="Song A."/>
            <person name="Song B.-B."/>
            <person name="Dinh H."/>
            <person name="Thornton R."/>
            <person name="Coyle M."/>
            <person name="Francisco L."/>
            <person name="Jackson L."/>
            <person name="Javaid M."/>
            <person name="Korchina V."/>
            <person name="Kovar C."/>
            <person name="Mata R."/>
            <person name="Mathew T."/>
            <person name="Ngo R."/>
            <person name="Nguyen L."/>
            <person name="Nguyen N."/>
            <person name="Okwuonu G."/>
            <person name="Ongeri F."/>
            <person name="Pham C."/>
            <person name="Simmons D."/>
            <person name="Wilczek-Boney K."/>
            <person name="Hale W."/>
            <person name="Jakkamsetti A."/>
            <person name="Pham P."/>
            <person name="Ruth R."/>
            <person name="San Lucas F."/>
            <person name="Warren J."/>
            <person name="Zhang J."/>
            <person name="Zhao Z."/>
            <person name="Zhou C."/>
            <person name="Zhu D."/>
            <person name="Lee S."/>
            <person name="Bess C."/>
            <person name="Blankenburg K."/>
            <person name="Forbes L."/>
            <person name="Fu Q."/>
            <person name="Gubbala S."/>
            <person name="Hirani K."/>
            <person name="Jayaseelan J.C."/>
            <person name="Lara F."/>
            <person name="Munidasa M."/>
            <person name="Palculict T."/>
            <person name="Patil S."/>
            <person name="Pu L.-L."/>
            <person name="Saada N."/>
            <person name="Tang L."/>
            <person name="Weissenberger G."/>
            <person name="Zhu Y."/>
            <person name="Hemphill L."/>
            <person name="Shang Y."/>
            <person name="Youmans B."/>
            <person name="Ayvaz T."/>
            <person name="Ross M."/>
            <person name="Santibanez J."/>
            <person name="Aqrawi P."/>
            <person name="Gross S."/>
            <person name="Joshi V."/>
            <person name="Fowler G."/>
            <person name="Nazareth L."/>
            <person name="Reid J."/>
            <person name="Worley K."/>
            <person name="Petrosino J."/>
            <person name="Highlander S."/>
            <person name="Gibbs R."/>
        </authorList>
    </citation>
    <scope>NUCLEOTIDE SEQUENCE [LARGE SCALE GENOMIC DNA]</scope>
    <source>
        <strain evidence="13">ATCC 33861</strain>
    </source>
</reference>
<evidence type="ECO:0000259" key="12">
    <source>
        <dbReference type="Pfam" id="PF07715"/>
    </source>
</evidence>
<feature type="signal peptide" evidence="10">
    <location>
        <begin position="1"/>
        <end position="24"/>
    </location>
</feature>
<evidence type="ECO:0000256" key="6">
    <source>
        <dbReference type="ARBA" id="ARBA00023136"/>
    </source>
</evidence>
<dbReference type="InterPro" id="IPR008969">
    <property type="entry name" value="CarboxyPept-like_regulatory"/>
</dbReference>
<sequence length="994" mass="107954">MKKKLLVQFMMTMSLLFVSFIVVAQTRVLTGKVVDENASPLAGATIKVKGSTVATSSNAGGDFSIEIPTDAKALEVSFIGYLTKDVPISGNDITIALEPNADHGLDEVVVIGYGTARKKDLTGAMVTIGAKDFNKGLMTSPDQLIQGKTPGVMVINNTGQPGGSTTVRIRGNSSIRASNNPLFVLDGVPMSGNSPLPEGRGGFSSDRGNPLTYLNPGDIASMDILKDASATAIYGSRGANGVVIITTKKGKTGSPEVSVGASTGISSMREYPDVLTAARFREALNYYTPSEAANADFGAEEDAFKAITRNAVTQNYYADVSGGTEHGKYRLSGGYLNQNGIIKGSQLKKYTANFTGNFRFLESKKLGLDFSVFLTQMDNKYAPINAMVGSEGNVISQALQWNPTRPIRDDQGNLTFVSTTTRNPLTSIEAFKDVAVTNTMVVNIAPYYKITDDLEYRFIYSAMRQTGNRQGMYRAGLIDPSAVNNEQAFISNNGETNLQMTHMLSYNKQINSDWNVNAVVGYEYLDYNFNNNISFGGGFRYLGLDYFDYMQYSPVATREISSYRSPTNQLQSLFARGGVNYLNRYLFTATVRRDGSTKFGENNKYAMFPSLALAWNIAEEEFLKSNGNLNQLKLRLGWGKTGNQEFPSGASLNRLIFGNQSISQANYGNDDLKWETSTTFNAGIDFGFLGNRIYGSIDYFNKKTTDALFEQTLAQPAPAGRIWVNLDGEIVNKGVEISLTGTIVKSKDWTWDLTGNATFLKNSVSGLVGYYETGALRGQGFSGVLGQRMVNGQPLNVWYLADYQGIDPQTGMSMYRGLDGSISSANDPAINKFYTNSPNPTTLLGISTNVSYKKVSLAANLNGAMGHYLFNNTAATTLGLSNLSSRNIGSAFFDTSVKESTSNSSAPSTRFLEKGDYLKLANLTLSYRVGDIGKTLKNLNVSLTGQNLFIITKYTGFDPEVNTDGANNGIPSLGIEYLPYPPARNILFGVNFSL</sequence>
<feature type="domain" description="TonB-dependent receptor-like beta-barrel" evidence="11">
    <location>
        <begin position="470"/>
        <end position="948"/>
    </location>
</feature>
<dbReference type="Gene3D" id="2.170.130.10">
    <property type="entry name" value="TonB-dependent receptor, plug domain"/>
    <property type="match status" value="1"/>
</dbReference>
<keyword evidence="10" id="KW-0732">Signal</keyword>
<dbReference type="Pfam" id="PF00593">
    <property type="entry name" value="TonB_dep_Rec_b-barrel"/>
    <property type="match status" value="1"/>
</dbReference>
<dbReference type="SUPFAM" id="SSF56935">
    <property type="entry name" value="Porins"/>
    <property type="match status" value="1"/>
</dbReference>
<evidence type="ECO:0000256" key="10">
    <source>
        <dbReference type="SAM" id="SignalP"/>
    </source>
</evidence>
<proteinExistence type="inferred from homology"/>
<gene>
    <name evidence="13" type="ORF">HMPREF0766_10580</name>
</gene>
<dbReference type="InterPro" id="IPR023996">
    <property type="entry name" value="TonB-dep_OMP_SusC/RagA"/>
</dbReference>
<evidence type="ECO:0000313" key="13">
    <source>
        <dbReference type="EMBL" id="EFK59663.1"/>
    </source>
</evidence>
<evidence type="ECO:0000256" key="4">
    <source>
        <dbReference type="ARBA" id="ARBA00022692"/>
    </source>
</evidence>
<dbReference type="eggNOG" id="COG4771">
    <property type="taxonomic scope" value="Bacteria"/>
</dbReference>
<dbReference type="InterPro" id="IPR023997">
    <property type="entry name" value="TonB-dep_OMP_SusC/RagA_CS"/>
</dbReference>
<dbReference type="GeneID" id="95429178"/>
<dbReference type="InterPro" id="IPR039426">
    <property type="entry name" value="TonB-dep_rcpt-like"/>
</dbReference>
<keyword evidence="4 8" id="KW-0812">Transmembrane</keyword>
<feature type="chain" id="PRO_5003106917" evidence="10">
    <location>
        <begin position="25"/>
        <end position="994"/>
    </location>
</feature>
<name>D7VHW1_SPHSI</name>
<dbReference type="InterPro" id="IPR000531">
    <property type="entry name" value="Beta-barrel_TonB"/>
</dbReference>
<dbReference type="HOGENOM" id="CLU_004317_0_2_10"/>
<dbReference type="InterPro" id="IPR037066">
    <property type="entry name" value="Plug_dom_sf"/>
</dbReference>
<dbReference type="Pfam" id="PF13715">
    <property type="entry name" value="CarbopepD_reg_2"/>
    <property type="match status" value="1"/>
</dbReference>
<keyword evidence="7 8" id="KW-0998">Cell outer membrane</keyword>
<dbReference type="GO" id="GO:0009279">
    <property type="term" value="C:cell outer membrane"/>
    <property type="evidence" value="ECO:0007669"/>
    <property type="project" value="UniProtKB-SubCell"/>
</dbReference>
<dbReference type="OrthoDB" id="9768177at2"/>
<dbReference type="SUPFAM" id="SSF49464">
    <property type="entry name" value="Carboxypeptidase regulatory domain-like"/>
    <property type="match status" value="1"/>
</dbReference>
<accession>D7VHW1</accession>
<evidence type="ECO:0000256" key="1">
    <source>
        <dbReference type="ARBA" id="ARBA00004571"/>
    </source>
</evidence>
<dbReference type="STRING" id="525373.HMPREF0766_10580"/>
<evidence type="ECO:0000256" key="9">
    <source>
        <dbReference type="RuleBase" id="RU003357"/>
    </source>
</evidence>
<evidence type="ECO:0000256" key="5">
    <source>
        <dbReference type="ARBA" id="ARBA00023077"/>
    </source>
</evidence>
<dbReference type="Gene3D" id="2.60.40.1120">
    <property type="entry name" value="Carboxypeptidase-like, regulatory domain"/>
    <property type="match status" value="1"/>
</dbReference>
<comment type="caution">
    <text evidence="13">The sequence shown here is derived from an EMBL/GenBank/DDBJ whole genome shotgun (WGS) entry which is preliminary data.</text>
</comment>
<evidence type="ECO:0000313" key="14">
    <source>
        <dbReference type="Proteomes" id="UP000006258"/>
    </source>
</evidence>
<feature type="domain" description="TonB-dependent receptor plug" evidence="12">
    <location>
        <begin position="118"/>
        <end position="242"/>
    </location>
</feature>
<dbReference type="NCBIfam" id="TIGR04057">
    <property type="entry name" value="SusC_RagA_signa"/>
    <property type="match status" value="1"/>
</dbReference>
<evidence type="ECO:0000256" key="7">
    <source>
        <dbReference type="ARBA" id="ARBA00023237"/>
    </source>
</evidence>
<dbReference type="EMBL" id="ACHA02000002">
    <property type="protein sequence ID" value="EFK59663.1"/>
    <property type="molecule type" value="Genomic_DNA"/>
</dbReference>
<dbReference type="Proteomes" id="UP000006258">
    <property type="component" value="Unassembled WGS sequence"/>
</dbReference>
<evidence type="ECO:0000256" key="3">
    <source>
        <dbReference type="ARBA" id="ARBA00022452"/>
    </source>
</evidence>
<keyword evidence="5 9" id="KW-0798">TonB box</keyword>
<keyword evidence="2 8" id="KW-0813">Transport</keyword>
<dbReference type="InterPro" id="IPR012910">
    <property type="entry name" value="Plug_dom"/>
</dbReference>
<dbReference type="AlphaFoldDB" id="D7VHW1"/>
<evidence type="ECO:0000256" key="8">
    <source>
        <dbReference type="PROSITE-ProRule" id="PRU01360"/>
    </source>
</evidence>
<organism evidence="13 14">
    <name type="scientific">Sphingobacterium spiritivorum ATCC 33861</name>
    <dbReference type="NCBI Taxonomy" id="525373"/>
    <lineage>
        <taxon>Bacteria</taxon>
        <taxon>Pseudomonadati</taxon>
        <taxon>Bacteroidota</taxon>
        <taxon>Sphingobacteriia</taxon>
        <taxon>Sphingobacteriales</taxon>
        <taxon>Sphingobacteriaceae</taxon>
        <taxon>Sphingobacterium</taxon>
    </lineage>
</organism>
<keyword evidence="3 8" id="KW-1134">Transmembrane beta strand</keyword>
<comment type="similarity">
    <text evidence="8 9">Belongs to the TonB-dependent receptor family.</text>
</comment>
<keyword evidence="6 8" id="KW-0472">Membrane</keyword>
<dbReference type="RefSeq" id="WP_002997786.1">
    <property type="nucleotide sequence ID" value="NZ_GL379771.1"/>
</dbReference>
<dbReference type="Gene3D" id="2.40.170.20">
    <property type="entry name" value="TonB-dependent receptor, beta-barrel domain"/>
    <property type="match status" value="1"/>
</dbReference>
<protein>
    <submittedName>
        <fullName evidence="13">TonB-linked outer membrane protein, SusC/RagA family</fullName>
    </submittedName>
</protein>
<dbReference type="PROSITE" id="PS52016">
    <property type="entry name" value="TONB_DEPENDENT_REC_3"/>
    <property type="match status" value="1"/>
</dbReference>